<dbReference type="GO" id="GO:0005524">
    <property type="term" value="F:ATP binding"/>
    <property type="evidence" value="ECO:0007669"/>
    <property type="project" value="UniProtKB-KW"/>
</dbReference>
<dbReference type="InterPro" id="IPR027417">
    <property type="entry name" value="P-loop_NTPase"/>
</dbReference>
<keyword evidence="4" id="KW-0067">ATP-binding</keyword>
<dbReference type="EMBL" id="UINC01005785">
    <property type="protein sequence ID" value="SVA23531.1"/>
    <property type="molecule type" value="Genomic_DNA"/>
</dbReference>
<name>A0A381U730_9ZZZZ</name>
<protein>
    <recommendedName>
        <fullName evidence="5">ABC transporter domain-containing protein</fullName>
    </recommendedName>
</protein>
<dbReference type="Gene3D" id="3.40.50.300">
    <property type="entry name" value="P-loop containing nucleotide triphosphate hydrolases"/>
    <property type="match status" value="1"/>
</dbReference>
<proteinExistence type="inferred from homology"/>
<evidence type="ECO:0000256" key="2">
    <source>
        <dbReference type="ARBA" id="ARBA00022448"/>
    </source>
</evidence>
<dbReference type="InterPro" id="IPR003593">
    <property type="entry name" value="AAA+_ATPase"/>
</dbReference>
<dbReference type="AlphaFoldDB" id="A0A381U730"/>
<dbReference type="SUPFAM" id="SSF52540">
    <property type="entry name" value="P-loop containing nucleoside triphosphate hydrolases"/>
    <property type="match status" value="1"/>
</dbReference>
<evidence type="ECO:0000256" key="1">
    <source>
        <dbReference type="ARBA" id="ARBA00005417"/>
    </source>
</evidence>
<reference evidence="6" key="1">
    <citation type="submission" date="2018-05" db="EMBL/GenBank/DDBJ databases">
        <authorList>
            <person name="Lanie J.A."/>
            <person name="Ng W.-L."/>
            <person name="Kazmierczak K.M."/>
            <person name="Andrzejewski T.M."/>
            <person name="Davidsen T.M."/>
            <person name="Wayne K.J."/>
            <person name="Tettelin H."/>
            <person name="Glass J.I."/>
            <person name="Rusch D."/>
            <person name="Podicherti R."/>
            <person name="Tsui H.-C.T."/>
            <person name="Winkler M.E."/>
        </authorList>
    </citation>
    <scope>NUCLEOTIDE SEQUENCE</scope>
</reference>
<dbReference type="InterPro" id="IPR003439">
    <property type="entry name" value="ABC_transporter-like_ATP-bd"/>
</dbReference>
<comment type="similarity">
    <text evidence="1">Belongs to the ABC transporter superfamily.</text>
</comment>
<evidence type="ECO:0000313" key="6">
    <source>
        <dbReference type="EMBL" id="SVA23531.1"/>
    </source>
</evidence>
<dbReference type="CDD" id="cd03230">
    <property type="entry name" value="ABC_DR_subfamily_A"/>
    <property type="match status" value="1"/>
</dbReference>
<evidence type="ECO:0000256" key="3">
    <source>
        <dbReference type="ARBA" id="ARBA00022741"/>
    </source>
</evidence>
<dbReference type="SMART" id="SM00382">
    <property type="entry name" value="AAA"/>
    <property type="match status" value="1"/>
</dbReference>
<accession>A0A381U730</accession>
<organism evidence="6">
    <name type="scientific">marine metagenome</name>
    <dbReference type="NCBI Taxonomy" id="408172"/>
    <lineage>
        <taxon>unclassified sequences</taxon>
        <taxon>metagenomes</taxon>
        <taxon>ecological metagenomes</taxon>
    </lineage>
</organism>
<feature type="domain" description="ABC transporter" evidence="5">
    <location>
        <begin position="2"/>
        <end position="231"/>
    </location>
</feature>
<dbReference type="PANTHER" id="PTHR43335:SF4">
    <property type="entry name" value="ABC TRANSPORTER, ATP-BINDING PROTEIN"/>
    <property type="match status" value="1"/>
</dbReference>
<gene>
    <name evidence="6" type="ORF">METZ01_LOCUS76385</name>
</gene>
<dbReference type="PANTHER" id="PTHR43335">
    <property type="entry name" value="ABC TRANSPORTER, ATP-BINDING PROTEIN"/>
    <property type="match status" value="1"/>
</dbReference>
<dbReference type="PROSITE" id="PS50893">
    <property type="entry name" value="ABC_TRANSPORTER_2"/>
    <property type="match status" value="1"/>
</dbReference>
<sequence length="318" mass="34395">MIKVENLSKAFGPKVAVNDVSFTVERGEILGFLGPNGAGKSTTMRMITGYIPPTAGVVRVGGNDVTEKPIEAKRLMGYLPESAPLYTDMTVEGFLGFCAEVRGIKGADKAKAIDRAIDMCFLKSVRHQSVDTLSKGFRHRTGFAQAIIHDPDILVMDEPTDGLDPNQKHEVRSLIRRMGQSKAIIFSTHILEEVEAACTRAIIIDQGKIVANGTPEELKTKSELANSYVVSINGTEASAVRDGLGTVIQSAKVTIVTDKAPTVVARVFPKKAGADGELGQAIFAVAAQNNWKVNEIKKEEGRLDDVFRNITLSDNQVQ</sequence>
<keyword evidence="3" id="KW-0547">Nucleotide-binding</keyword>
<keyword evidence="2" id="KW-0813">Transport</keyword>
<evidence type="ECO:0000256" key="4">
    <source>
        <dbReference type="ARBA" id="ARBA00022840"/>
    </source>
</evidence>
<dbReference type="GO" id="GO:0016887">
    <property type="term" value="F:ATP hydrolysis activity"/>
    <property type="evidence" value="ECO:0007669"/>
    <property type="project" value="InterPro"/>
</dbReference>
<dbReference type="Pfam" id="PF00005">
    <property type="entry name" value="ABC_tran"/>
    <property type="match status" value="1"/>
</dbReference>
<evidence type="ECO:0000259" key="5">
    <source>
        <dbReference type="PROSITE" id="PS50893"/>
    </source>
</evidence>